<protein>
    <submittedName>
        <fullName evidence="1">Uncharacterized protein</fullName>
    </submittedName>
</protein>
<organism evidence="1 2">
    <name type="scientific">Candidatus Cohnella colombiensis</name>
    <dbReference type="NCBI Taxonomy" id="3121368"/>
    <lineage>
        <taxon>Bacteria</taxon>
        <taxon>Bacillati</taxon>
        <taxon>Bacillota</taxon>
        <taxon>Bacilli</taxon>
        <taxon>Bacillales</taxon>
        <taxon>Paenibacillaceae</taxon>
        <taxon>Cohnella</taxon>
    </lineage>
</organism>
<proteinExistence type="predicted"/>
<name>A0AA95JAE8_9BACL</name>
<reference evidence="1" key="1">
    <citation type="submission" date="2023-03" db="EMBL/GenBank/DDBJ databases">
        <title>Andean soil-derived lignocellulolytic bacterial consortium as a source of novel taxa and putative plastic-active enzymes.</title>
        <authorList>
            <person name="Diaz-Garcia L."/>
            <person name="Chuvochina M."/>
            <person name="Feuerriegel G."/>
            <person name="Bunk B."/>
            <person name="Sproer C."/>
            <person name="Streit W.R."/>
            <person name="Rodriguez L.M."/>
            <person name="Overmann J."/>
            <person name="Jimenez D.J."/>
        </authorList>
    </citation>
    <scope>NUCLEOTIDE SEQUENCE</scope>
    <source>
        <strain evidence="1">MAG 2441</strain>
    </source>
</reference>
<gene>
    <name evidence="1" type="ORF">P0Y55_09955</name>
</gene>
<evidence type="ECO:0000313" key="2">
    <source>
        <dbReference type="Proteomes" id="UP001178662"/>
    </source>
</evidence>
<dbReference type="Proteomes" id="UP001178662">
    <property type="component" value="Chromosome"/>
</dbReference>
<accession>A0AA95JAE8</accession>
<keyword evidence="2" id="KW-1185">Reference proteome</keyword>
<dbReference type="AlphaFoldDB" id="A0AA95JAE8"/>
<sequence>MTNNLQTKVEYDVGDIIPIFEVDLDDWYDWTIRCKKWDPTSNHYAYFLTRPGYEGWFTKPYLSRQITNYYENI</sequence>
<dbReference type="EMBL" id="CP119317">
    <property type="protein sequence ID" value="WEK52926.1"/>
    <property type="molecule type" value="Genomic_DNA"/>
</dbReference>
<evidence type="ECO:0000313" key="1">
    <source>
        <dbReference type="EMBL" id="WEK52926.1"/>
    </source>
</evidence>